<organism evidence="2 3">
    <name type="scientific">Trichonephila inaurata madagascariensis</name>
    <dbReference type="NCBI Taxonomy" id="2747483"/>
    <lineage>
        <taxon>Eukaryota</taxon>
        <taxon>Metazoa</taxon>
        <taxon>Ecdysozoa</taxon>
        <taxon>Arthropoda</taxon>
        <taxon>Chelicerata</taxon>
        <taxon>Arachnida</taxon>
        <taxon>Araneae</taxon>
        <taxon>Araneomorphae</taxon>
        <taxon>Entelegynae</taxon>
        <taxon>Araneoidea</taxon>
        <taxon>Nephilidae</taxon>
        <taxon>Trichonephila</taxon>
        <taxon>Trichonephila inaurata</taxon>
    </lineage>
</organism>
<evidence type="ECO:0000313" key="3">
    <source>
        <dbReference type="Proteomes" id="UP000886998"/>
    </source>
</evidence>
<feature type="region of interest" description="Disordered" evidence="1">
    <location>
        <begin position="1"/>
        <end position="30"/>
    </location>
</feature>
<evidence type="ECO:0000256" key="1">
    <source>
        <dbReference type="SAM" id="MobiDB-lite"/>
    </source>
</evidence>
<comment type="caution">
    <text evidence="2">The sequence shown here is derived from an EMBL/GenBank/DDBJ whole genome shotgun (WGS) entry which is preliminary data.</text>
</comment>
<reference evidence="2" key="1">
    <citation type="submission" date="2020-08" db="EMBL/GenBank/DDBJ databases">
        <title>Multicomponent nature underlies the extraordinary mechanical properties of spider dragline silk.</title>
        <authorList>
            <person name="Kono N."/>
            <person name="Nakamura H."/>
            <person name="Mori M."/>
            <person name="Yoshida Y."/>
            <person name="Ohtoshi R."/>
            <person name="Malay A.D."/>
            <person name="Moran D.A.P."/>
            <person name="Tomita M."/>
            <person name="Numata K."/>
            <person name="Arakawa K."/>
        </authorList>
    </citation>
    <scope>NUCLEOTIDE SEQUENCE</scope>
</reference>
<sequence length="97" mass="10741">MTHQIYTPSANKINYEEGGGEGKISQKTPKPPHVTVEIRLLPPPVLLEQIASRRHVIADTGYLSTCLVSTIPIDGWQINLLTMVYKVLKCDACQRPG</sequence>
<accession>A0A8X7BT06</accession>
<dbReference type="EMBL" id="BMAV01003857">
    <property type="protein sequence ID" value="GFY43771.1"/>
    <property type="molecule type" value="Genomic_DNA"/>
</dbReference>
<keyword evidence="3" id="KW-1185">Reference proteome</keyword>
<dbReference type="Proteomes" id="UP000886998">
    <property type="component" value="Unassembled WGS sequence"/>
</dbReference>
<protein>
    <submittedName>
        <fullName evidence="2">Uncharacterized protein</fullName>
    </submittedName>
</protein>
<gene>
    <name evidence="2" type="ORF">TNIN_107181</name>
</gene>
<dbReference type="AlphaFoldDB" id="A0A8X7BT06"/>
<evidence type="ECO:0000313" key="2">
    <source>
        <dbReference type="EMBL" id="GFY43771.1"/>
    </source>
</evidence>
<proteinExistence type="predicted"/>
<name>A0A8X7BT06_9ARAC</name>
<feature type="compositionally biased region" description="Polar residues" evidence="1">
    <location>
        <begin position="1"/>
        <end position="12"/>
    </location>
</feature>